<dbReference type="Gene3D" id="3.40.50.1820">
    <property type="entry name" value="alpha/beta hydrolase"/>
    <property type="match status" value="1"/>
</dbReference>
<protein>
    <submittedName>
        <fullName evidence="3">Alpha/beta hydrolase</fullName>
    </submittedName>
</protein>
<dbReference type="InterPro" id="IPR050266">
    <property type="entry name" value="AB_hydrolase_sf"/>
</dbReference>
<dbReference type="PANTHER" id="PTHR43798">
    <property type="entry name" value="MONOACYLGLYCEROL LIPASE"/>
    <property type="match status" value="1"/>
</dbReference>
<dbReference type="Pfam" id="PF00561">
    <property type="entry name" value="Abhydrolase_1"/>
    <property type="match status" value="1"/>
</dbReference>
<sequence>MGYYVTVQDNVNIYVEDLNPDCKDTILFLHGWPGSHKLFEYQFNVLPSLGFRCIGIDTRGFGDSDKPFCGYDYARLADDVRGVIDALGLKDITLVGHSTGGSIAVKYMGRHHQYGVSKLVLVAAAAPSLIKRPDFPYGADKDAILNMIKATYEDRPNMLTNFGNSFFFKLITYPFSQWFLQIGLQAAGWATAAVEKTWIEEVLFQELSEITVPTLIIHGIHDKVVPFELGEIQHQYIKSSTLMPFEFSGHASFYDQMEEFNKVLSDFAKGNC</sequence>
<name>A0A419TCY2_9FIRM</name>
<dbReference type="OrthoDB" id="9773293at2"/>
<evidence type="ECO:0000259" key="2">
    <source>
        <dbReference type="Pfam" id="PF00561"/>
    </source>
</evidence>
<keyword evidence="4" id="KW-1185">Reference proteome</keyword>
<dbReference type="AlphaFoldDB" id="A0A419TCY2"/>
<feature type="domain" description="AB hydrolase-1" evidence="2">
    <location>
        <begin position="25"/>
        <end position="255"/>
    </location>
</feature>
<comment type="caution">
    <text evidence="3">The sequence shown here is derived from an EMBL/GenBank/DDBJ whole genome shotgun (WGS) entry which is preliminary data.</text>
</comment>
<evidence type="ECO:0000313" key="4">
    <source>
        <dbReference type="Proteomes" id="UP000284277"/>
    </source>
</evidence>
<reference evidence="3 4" key="1">
    <citation type="submission" date="2016-08" db="EMBL/GenBank/DDBJ databases">
        <title>A new outlook on sporulation: Clostridium algidixylanolyticum.</title>
        <authorList>
            <person name="Poppleton D.I."/>
            <person name="Gribaldo S."/>
        </authorList>
    </citation>
    <scope>NUCLEOTIDE SEQUENCE [LARGE SCALE GENOMIC DNA]</scope>
    <source>
        <strain evidence="3 4">SPL73</strain>
    </source>
</reference>
<dbReference type="InterPro" id="IPR029058">
    <property type="entry name" value="AB_hydrolase_fold"/>
</dbReference>
<organism evidence="3 4">
    <name type="scientific">Lacrimispora algidixylanolytica</name>
    <dbReference type="NCBI Taxonomy" id="94868"/>
    <lineage>
        <taxon>Bacteria</taxon>
        <taxon>Bacillati</taxon>
        <taxon>Bacillota</taxon>
        <taxon>Clostridia</taxon>
        <taxon>Lachnospirales</taxon>
        <taxon>Lachnospiraceae</taxon>
        <taxon>Lacrimispora</taxon>
    </lineage>
</organism>
<dbReference type="PANTHER" id="PTHR43798:SF31">
    <property type="entry name" value="AB HYDROLASE SUPERFAMILY PROTEIN YCLE"/>
    <property type="match status" value="1"/>
</dbReference>
<dbReference type="SUPFAM" id="SSF53474">
    <property type="entry name" value="alpha/beta-Hydrolases"/>
    <property type="match status" value="1"/>
</dbReference>
<evidence type="ECO:0000313" key="3">
    <source>
        <dbReference type="EMBL" id="RKD35328.1"/>
    </source>
</evidence>
<evidence type="ECO:0000256" key="1">
    <source>
        <dbReference type="ARBA" id="ARBA00022801"/>
    </source>
</evidence>
<dbReference type="GO" id="GO:0016020">
    <property type="term" value="C:membrane"/>
    <property type="evidence" value="ECO:0007669"/>
    <property type="project" value="TreeGrafter"/>
</dbReference>
<dbReference type="RefSeq" id="WP_120195265.1">
    <property type="nucleotide sequence ID" value="NZ_MCIA01000001.1"/>
</dbReference>
<dbReference type="EMBL" id="MCIA01000001">
    <property type="protein sequence ID" value="RKD35328.1"/>
    <property type="molecule type" value="Genomic_DNA"/>
</dbReference>
<dbReference type="InterPro" id="IPR000073">
    <property type="entry name" value="AB_hydrolase_1"/>
</dbReference>
<accession>A0A419TCY2</accession>
<dbReference type="Proteomes" id="UP000284277">
    <property type="component" value="Unassembled WGS sequence"/>
</dbReference>
<gene>
    <name evidence="3" type="ORF">BET01_03015</name>
</gene>
<dbReference type="InterPro" id="IPR000639">
    <property type="entry name" value="Epox_hydrolase-like"/>
</dbReference>
<dbReference type="PRINTS" id="PR00111">
    <property type="entry name" value="ABHYDROLASE"/>
</dbReference>
<dbReference type="GO" id="GO:0016787">
    <property type="term" value="F:hydrolase activity"/>
    <property type="evidence" value="ECO:0007669"/>
    <property type="project" value="UniProtKB-KW"/>
</dbReference>
<proteinExistence type="predicted"/>
<keyword evidence="1 3" id="KW-0378">Hydrolase</keyword>
<dbReference type="PRINTS" id="PR00412">
    <property type="entry name" value="EPOXHYDRLASE"/>
</dbReference>